<evidence type="ECO:0000313" key="3">
    <source>
        <dbReference type="EMBL" id="KAJ1175072.1"/>
    </source>
</evidence>
<keyword evidence="4" id="KW-1185">Reference proteome</keyword>
<evidence type="ECO:0000313" key="4">
    <source>
        <dbReference type="Proteomes" id="UP001066276"/>
    </source>
</evidence>
<keyword evidence="1" id="KW-0732">Signal</keyword>
<proteinExistence type="predicted"/>
<dbReference type="GO" id="GO:0009986">
    <property type="term" value="C:cell surface"/>
    <property type="evidence" value="ECO:0007669"/>
    <property type="project" value="TreeGrafter"/>
</dbReference>
<dbReference type="AlphaFoldDB" id="A0AAV7TER3"/>
<dbReference type="PANTHER" id="PTHR23412">
    <property type="entry name" value="STEREOCILIN RELATED"/>
    <property type="match status" value="1"/>
</dbReference>
<dbReference type="PANTHER" id="PTHR23412:SF18">
    <property type="entry name" value="OTOANCORIN"/>
    <property type="match status" value="1"/>
</dbReference>
<sequence>MMISCSHPAGQKAENTNAKDPCNLWEGMMRQQLANNSVIIAAFNRVDLYTISEKCVATLSPLSNLTQSRNLVKLIVPDYDKMNPGSRVAIFKWIEAIHTVKSSSDTKGKDGKTSWITSDALTFLDRFMLQAPISTLSTVASMEKSALCSFYQTNSTLWKRLYDLSAAQAKILTDGLSKCGVNVTSSRVIPSLGQLTCFFANLVEKMDFDSREALKNVLPNCTRNVKDVYQKLLKYIDYQNLTSDALKSLGKAATGLNRDQIVSLSPSIVNQSLESLGKLKGWSMQQRKALVKKVNVTEQELPRMGALMAGLSVGVLKQFKGSAILKAFNSSDDAFESTKNMSKVQRKAIVGQVLKDGDLNIALMNLPKSMVKEVPLGLLKGVNSSVAEELLKGNPDLSRPQLMALMKKLKLENLNSGKAISDLKSGVRGLSCADISQLNMEALSVLGNGIFISPLQLSCAAKQYFKLMNKDGNFQSLKQNDPIKIPASFLLNLPSLKDLKTIPGSLCPSVLMLQGQADINLLARSSPRRGELINFVKSCLNITNTNMLTADQATSLGSLVCTFGRAEITDLPSAIFNEMLPQFISCRKFEESAKEAMRQKILATSNATSAWTKETLVKLGILASVLKKDDLATIPNTEDVKSALLAILASEVRPSEAFTVPDYDTTPDIQSLSEKLASIYTNPAASTSPTRKRRAVDCANTAPDADTINILKEFNVGWKPEQLNCLTNETFINGLETLSRVQGFSTDQLVALKNKAMQVFGSPLPLDQIAALRRITLAFSESEVNTNFNGIDTDTLVEISGYREWATSMYTAKSGTIVKYYLSNGRQMASLSDTDLVALGYFLCVLNPEQIRQINSTAYSGAAMYIGKLMCPDNVLLTALKSKAVEVFGAPSTWTREICQEVGTVAAGLTPAEISQLQSSVIPSLTPEAILLLPTKVFSSLTAAQLLNLGPENFSVVSDQQKSSLSPSQRDAFYAGRDFSNPSGSGSTHWLSMSAFTLVTLALMVAL</sequence>
<accession>A0AAV7TER3</accession>
<comment type="caution">
    <text evidence="3">The sequence shown here is derived from an EMBL/GenBank/DDBJ whole genome shotgun (WGS) entry which is preliminary data.</text>
</comment>
<evidence type="ECO:0008006" key="5">
    <source>
        <dbReference type="Google" id="ProtNLM"/>
    </source>
</evidence>
<dbReference type="EMBL" id="JANPWB010000006">
    <property type="protein sequence ID" value="KAJ1175072.1"/>
    <property type="molecule type" value="Genomic_DNA"/>
</dbReference>
<evidence type="ECO:0000256" key="1">
    <source>
        <dbReference type="ARBA" id="ARBA00022729"/>
    </source>
</evidence>
<dbReference type="InterPro" id="IPR026664">
    <property type="entry name" value="Stereocilin-rel"/>
</dbReference>
<organism evidence="3 4">
    <name type="scientific">Pleurodeles waltl</name>
    <name type="common">Iberian ribbed newt</name>
    <dbReference type="NCBI Taxonomy" id="8319"/>
    <lineage>
        <taxon>Eukaryota</taxon>
        <taxon>Metazoa</taxon>
        <taxon>Chordata</taxon>
        <taxon>Craniata</taxon>
        <taxon>Vertebrata</taxon>
        <taxon>Euteleostomi</taxon>
        <taxon>Amphibia</taxon>
        <taxon>Batrachia</taxon>
        <taxon>Caudata</taxon>
        <taxon>Salamandroidea</taxon>
        <taxon>Salamandridae</taxon>
        <taxon>Pleurodelinae</taxon>
        <taxon>Pleurodeles</taxon>
    </lineage>
</organism>
<dbReference type="GO" id="GO:0007160">
    <property type="term" value="P:cell-matrix adhesion"/>
    <property type="evidence" value="ECO:0007669"/>
    <property type="project" value="TreeGrafter"/>
</dbReference>
<reference evidence="3" key="1">
    <citation type="journal article" date="2022" name="bioRxiv">
        <title>Sequencing and chromosome-scale assembly of the giantPleurodeles waltlgenome.</title>
        <authorList>
            <person name="Brown T."/>
            <person name="Elewa A."/>
            <person name="Iarovenko S."/>
            <person name="Subramanian E."/>
            <person name="Araus A.J."/>
            <person name="Petzold A."/>
            <person name="Susuki M."/>
            <person name="Suzuki K.-i.T."/>
            <person name="Hayashi T."/>
            <person name="Toyoda A."/>
            <person name="Oliveira C."/>
            <person name="Osipova E."/>
            <person name="Leigh N.D."/>
            <person name="Simon A."/>
            <person name="Yun M.H."/>
        </authorList>
    </citation>
    <scope>NUCLEOTIDE SEQUENCE</scope>
    <source>
        <strain evidence="3">20211129_DDA</strain>
        <tissue evidence="3">Liver</tissue>
    </source>
</reference>
<keyword evidence="2" id="KW-0325">Glycoprotein</keyword>
<dbReference type="Proteomes" id="UP001066276">
    <property type="component" value="Chromosome 3_2"/>
</dbReference>
<protein>
    <recommendedName>
        <fullName evidence="5">Otoancorin</fullName>
    </recommendedName>
</protein>
<evidence type="ECO:0000256" key="2">
    <source>
        <dbReference type="ARBA" id="ARBA00023180"/>
    </source>
</evidence>
<gene>
    <name evidence="3" type="ORF">NDU88_000363</name>
</gene>
<name>A0AAV7TER3_PLEWA</name>